<dbReference type="Pfam" id="PF03102">
    <property type="entry name" value="NeuB"/>
    <property type="match status" value="1"/>
</dbReference>
<dbReference type="GO" id="GO:0050462">
    <property type="term" value="F:N-acetylneuraminate synthase activity"/>
    <property type="evidence" value="ECO:0007669"/>
    <property type="project" value="UniProtKB-EC"/>
</dbReference>
<dbReference type="SMART" id="SM00858">
    <property type="entry name" value="SAF"/>
    <property type="match status" value="1"/>
</dbReference>
<reference evidence="2 3" key="1">
    <citation type="submission" date="2023-07" db="EMBL/GenBank/DDBJ databases">
        <title>Genomic Encyclopedia of Type Strains, Phase IV (KMG-IV): sequencing the most valuable type-strain genomes for metagenomic binning, comparative biology and taxonomic classification.</title>
        <authorList>
            <person name="Goeker M."/>
        </authorList>
    </citation>
    <scope>NUCLEOTIDE SEQUENCE [LARGE SCALE GENOMIC DNA]</scope>
    <source>
        <strain evidence="2 3">DSM 45903</strain>
    </source>
</reference>
<proteinExistence type="predicted"/>
<dbReference type="InterPro" id="IPR013785">
    <property type="entry name" value="Aldolase_TIM"/>
</dbReference>
<dbReference type="SUPFAM" id="SSF51269">
    <property type="entry name" value="AFP III-like domain"/>
    <property type="match status" value="1"/>
</dbReference>
<evidence type="ECO:0000259" key="1">
    <source>
        <dbReference type="SMART" id="SM00858"/>
    </source>
</evidence>
<dbReference type="PANTHER" id="PTHR42966">
    <property type="entry name" value="N-ACETYLNEURAMINATE SYNTHASE"/>
    <property type="match status" value="1"/>
</dbReference>
<dbReference type="EC" id="2.5.1.56" evidence="2"/>
<dbReference type="PANTHER" id="PTHR42966:SF1">
    <property type="entry name" value="SIALIC ACID SYNTHASE"/>
    <property type="match status" value="1"/>
</dbReference>
<dbReference type="CDD" id="cd11615">
    <property type="entry name" value="SAF_NeuB_like"/>
    <property type="match status" value="1"/>
</dbReference>
<dbReference type="Pfam" id="PF08666">
    <property type="entry name" value="SAF"/>
    <property type="match status" value="1"/>
</dbReference>
<dbReference type="InterPro" id="IPR051690">
    <property type="entry name" value="PseI-like"/>
</dbReference>
<dbReference type="InterPro" id="IPR013974">
    <property type="entry name" value="SAF"/>
</dbReference>
<protein>
    <submittedName>
        <fullName evidence="2">N-acetylneuraminate synthase/N,N'-diacetyllegionaminate synthase</fullName>
        <ecNumber evidence="2">2.5.1.101</ecNumber>
        <ecNumber evidence="2">2.5.1.56</ecNumber>
    </submittedName>
</protein>
<dbReference type="InterPro" id="IPR036732">
    <property type="entry name" value="AFP_Neu5c_C_sf"/>
</dbReference>
<evidence type="ECO:0000313" key="3">
    <source>
        <dbReference type="Proteomes" id="UP001185012"/>
    </source>
</evidence>
<comment type="caution">
    <text evidence="2">The sequence shown here is derived from an EMBL/GenBank/DDBJ whole genome shotgun (WGS) entry which is preliminary data.</text>
</comment>
<dbReference type="EMBL" id="JAVDQG010000010">
    <property type="protein sequence ID" value="MDR6227506.1"/>
    <property type="molecule type" value="Genomic_DNA"/>
</dbReference>
<keyword evidence="2" id="KW-0808">Transferase</keyword>
<accession>A0ABU1IRS9</accession>
<organism evidence="2 3">
    <name type="scientific">Desmospora profundinema</name>
    <dbReference type="NCBI Taxonomy" id="1571184"/>
    <lineage>
        <taxon>Bacteria</taxon>
        <taxon>Bacillati</taxon>
        <taxon>Bacillota</taxon>
        <taxon>Bacilli</taxon>
        <taxon>Bacillales</taxon>
        <taxon>Thermoactinomycetaceae</taxon>
        <taxon>Desmospora</taxon>
    </lineage>
</organism>
<sequence length="348" mass="38532">MQIGDRFLGDDRGIMIIAEAGVNHNGSAELALRLVKAAHLAGADAIKFQLFRADRLVAPNTRTAAYQKKAGYSDQRTMLQGLELPEEDWIRIRKACDNKGIAFLATPFDMESAAFLHRLGVDLFKVGSGDLTCLPLLHHLATYGKPLLLSTGMATIQEIQATLSCIPLKVKTALLHCTSAYPAPYQDLNLRALAPMRKAFGDCIGYSDHSEGIEVPIAAATMGYRILEKHMTLDRRLSGPDHRASLSPSEFTTMIRAIRHVEAAMGRAVKKPALSERETMKVVRRGLYIKHDLPAGSRLRESDLECLRPQTGLGAERWNAVIGCTLRVTKRKGDTLREQDLKETIRYD</sequence>
<gene>
    <name evidence="2" type="ORF">JOE21_003529</name>
</gene>
<dbReference type="SUPFAM" id="SSF51569">
    <property type="entry name" value="Aldolase"/>
    <property type="match status" value="1"/>
</dbReference>
<feature type="domain" description="SAF" evidence="1">
    <location>
        <begin position="284"/>
        <end position="342"/>
    </location>
</feature>
<dbReference type="InterPro" id="IPR013132">
    <property type="entry name" value="PseI/NeuA/B-like_N"/>
</dbReference>
<dbReference type="InterPro" id="IPR057736">
    <property type="entry name" value="SAF_PseI/NeuA/NeuB"/>
</dbReference>
<dbReference type="EC" id="2.5.1.101" evidence="2"/>
<keyword evidence="3" id="KW-1185">Reference proteome</keyword>
<dbReference type="Gene3D" id="3.90.1210.10">
    <property type="entry name" value="Antifreeze-like/N-acetylneuraminic acid synthase C-terminal domain"/>
    <property type="match status" value="1"/>
</dbReference>
<name>A0ABU1IRS9_9BACL</name>
<dbReference type="Proteomes" id="UP001185012">
    <property type="component" value="Unassembled WGS sequence"/>
</dbReference>
<dbReference type="Gene3D" id="3.20.20.70">
    <property type="entry name" value="Aldolase class I"/>
    <property type="match status" value="1"/>
</dbReference>
<evidence type="ECO:0000313" key="2">
    <source>
        <dbReference type="EMBL" id="MDR6227506.1"/>
    </source>
</evidence>
<dbReference type="RefSeq" id="WP_309868566.1">
    <property type="nucleotide sequence ID" value="NZ_JAVDQG010000010.1"/>
</dbReference>